<dbReference type="InterPro" id="IPR002974">
    <property type="entry name" value="Cyt_P450_E_CYP52_ascomycetes"/>
</dbReference>
<keyword evidence="8" id="KW-1133">Transmembrane helix</keyword>
<dbReference type="InterPro" id="IPR017972">
    <property type="entry name" value="Cyt_P450_CS"/>
</dbReference>
<evidence type="ECO:0000256" key="5">
    <source>
        <dbReference type="ARBA" id="ARBA00023004"/>
    </source>
</evidence>
<evidence type="ECO:0000256" key="7">
    <source>
        <dbReference type="RuleBase" id="RU000461"/>
    </source>
</evidence>
<dbReference type="PANTHER" id="PTHR24287:SF18">
    <property type="entry name" value="CYTOCHROME P450 MONOOXYGENASE APDE-RELATED"/>
    <property type="match status" value="1"/>
</dbReference>
<dbReference type="Gene3D" id="1.10.630.10">
    <property type="entry name" value="Cytochrome P450"/>
    <property type="match status" value="1"/>
</dbReference>
<dbReference type="STRING" id="1214573.A0A0G2FPE4"/>
<dbReference type="GO" id="GO:0016712">
    <property type="term" value="F:oxidoreductase activity, acting on paired donors, with incorporation or reduction of molecular oxygen, reduced flavin or flavoprotein as one donor, and incorporation of one atom of oxygen"/>
    <property type="evidence" value="ECO:0007669"/>
    <property type="project" value="InterPro"/>
</dbReference>
<dbReference type="AlphaFoldDB" id="A0A0G2FPE4"/>
<keyword evidence="3 7" id="KW-0479">Metal-binding</keyword>
<dbReference type="Pfam" id="PF00067">
    <property type="entry name" value="p450"/>
    <property type="match status" value="1"/>
</dbReference>
<dbReference type="PRINTS" id="PR00385">
    <property type="entry name" value="P450"/>
</dbReference>
<reference evidence="9 10" key="1">
    <citation type="submission" date="2015-05" db="EMBL/GenBank/DDBJ databases">
        <title>Distinctive expansion of gene families associated with plant cell wall degradation and secondary metabolism in the genomes of grapevine trunk pathogens.</title>
        <authorList>
            <person name="Lawrence D.P."/>
            <person name="Travadon R."/>
            <person name="Rolshausen P.E."/>
            <person name="Baumgartner K."/>
        </authorList>
    </citation>
    <scope>NUCLEOTIDE SEQUENCE [LARGE SCALE GENOMIC DNA]</scope>
    <source>
        <strain evidence="9">DA912</strain>
    </source>
</reference>
<gene>
    <name evidence="9" type="ORF">UCDDA912_g04126</name>
</gene>
<evidence type="ECO:0000256" key="2">
    <source>
        <dbReference type="ARBA" id="ARBA00010617"/>
    </source>
</evidence>
<dbReference type="EMBL" id="LCUC01000144">
    <property type="protein sequence ID" value="KKY35854.1"/>
    <property type="molecule type" value="Genomic_DNA"/>
</dbReference>
<dbReference type="OrthoDB" id="1470350at2759"/>
<keyword evidence="6 7" id="KW-0503">Monooxygenase</keyword>
<keyword evidence="10" id="KW-1185">Reference proteome</keyword>
<dbReference type="Proteomes" id="UP000034680">
    <property type="component" value="Unassembled WGS sequence"/>
</dbReference>
<dbReference type="GO" id="GO:0005506">
    <property type="term" value="F:iron ion binding"/>
    <property type="evidence" value="ECO:0007669"/>
    <property type="project" value="InterPro"/>
</dbReference>
<comment type="similarity">
    <text evidence="2 7">Belongs to the cytochrome P450 family.</text>
</comment>
<dbReference type="PANTHER" id="PTHR24287">
    <property type="entry name" value="P450, PUTATIVE (EUROFUNG)-RELATED"/>
    <property type="match status" value="1"/>
</dbReference>
<keyword evidence="4 7" id="KW-0560">Oxidoreductase</keyword>
<dbReference type="GO" id="GO:0020037">
    <property type="term" value="F:heme binding"/>
    <property type="evidence" value="ECO:0007669"/>
    <property type="project" value="InterPro"/>
</dbReference>
<dbReference type="InterPro" id="IPR001128">
    <property type="entry name" value="Cyt_P450"/>
</dbReference>
<keyword evidence="7" id="KW-0349">Heme</keyword>
<dbReference type="InterPro" id="IPR047146">
    <property type="entry name" value="Cyt_P450_E_CYP52_fungi"/>
</dbReference>
<evidence type="ECO:0000256" key="4">
    <source>
        <dbReference type="ARBA" id="ARBA00023002"/>
    </source>
</evidence>
<proteinExistence type="inferred from homology"/>
<dbReference type="PROSITE" id="PS00086">
    <property type="entry name" value="CYTOCHROME_P450"/>
    <property type="match status" value="1"/>
</dbReference>
<keyword evidence="5 7" id="KW-0408">Iron</keyword>
<dbReference type="PRINTS" id="PR01239">
    <property type="entry name" value="EP450IICYP52"/>
</dbReference>
<dbReference type="SUPFAM" id="SSF48264">
    <property type="entry name" value="Cytochrome P450"/>
    <property type="match status" value="1"/>
</dbReference>
<evidence type="ECO:0000256" key="3">
    <source>
        <dbReference type="ARBA" id="ARBA00022723"/>
    </source>
</evidence>
<comment type="caution">
    <text evidence="9">The sequence shown here is derived from an EMBL/GenBank/DDBJ whole genome shotgun (WGS) entry which is preliminary data.</text>
</comment>
<evidence type="ECO:0000256" key="6">
    <source>
        <dbReference type="ARBA" id="ARBA00023033"/>
    </source>
</evidence>
<name>A0A0G2FPE4_9PEZI</name>
<accession>A0A0G2FPE4</accession>
<keyword evidence="8" id="KW-0472">Membrane</keyword>
<organism evidence="9 10">
    <name type="scientific">Diaporthe ampelina</name>
    <dbReference type="NCBI Taxonomy" id="1214573"/>
    <lineage>
        <taxon>Eukaryota</taxon>
        <taxon>Fungi</taxon>
        <taxon>Dikarya</taxon>
        <taxon>Ascomycota</taxon>
        <taxon>Pezizomycotina</taxon>
        <taxon>Sordariomycetes</taxon>
        <taxon>Sordariomycetidae</taxon>
        <taxon>Diaporthales</taxon>
        <taxon>Diaporthaceae</taxon>
        <taxon>Diaporthe</taxon>
    </lineage>
</organism>
<protein>
    <submittedName>
        <fullName evidence="9">Putative cytochrome p450 alkane</fullName>
    </submittedName>
</protein>
<evidence type="ECO:0000256" key="8">
    <source>
        <dbReference type="SAM" id="Phobius"/>
    </source>
</evidence>
<sequence length="531" mass="59238">MDQKAGPGLYEPHALRIILSILLSAAVAWFLLGRSQRRRAESRFAAVKGCLPPRTWKSTWPLGLDMLVKALKYARTMQILQFFLEVVDDNGTTFVQELLGATGIDTVDPENIEAVLSTNFEDYGLGLRAPHFRPLLGSGIFTQDGTLWKHSRALLRPQFASNRSQNFEQIKNCVQDLINTIPGDGSTVDLQPLLFKLTFDTTMFLLFGDSVLDLDWGKVAGQESSFAQAFNLAQDYLAHRGRLGEFYWLLNDRAFRDACKRCHQFVDEAVEKALRPGGKVQEMGREELRSNYSFIGALAEQTQDKNVLRDQCFNVLLAGRDTTGCCLSWSFRLLARHPEVLQRLRDEISNVCGLGSGSQPPSRDDLKPARMPYLSLVVKEVLRLYPSVPVNSREATRLTTLPVGGGPDGKAPILVRPGQAVGYCVYAMHRRKDIYGEDAEAFRPERWEEEGLKDVGWAYLPFNGGPRICLGQDFALLEVSYTVCRLIQTFPHIAVPDSEPHVQVGQERQTLTLVVASADGCRLSLGTEAGQ</sequence>
<feature type="transmembrane region" description="Helical" evidence="8">
    <location>
        <begin position="14"/>
        <end position="33"/>
    </location>
</feature>
<evidence type="ECO:0000256" key="1">
    <source>
        <dbReference type="ARBA" id="ARBA00001971"/>
    </source>
</evidence>
<dbReference type="CDD" id="cd11063">
    <property type="entry name" value="CYP52"/>
    <property type="match status" value="1"/>
</dbReference>
<dbReference type="InterPro" id="IPR036396">
    <property type="entry name" value="Cyt_P450_sf"/>
</dbReference>
<comment type="cofactor">
    <cofactor evidence="1">
        <name>heme</name>
        <dbReference type="ChEBI" id="CHEBI:30413"/>
    </cofactor>
</comment>
<keyword evidence="8" id="KW-0812">Transmembrane</keyword>
<evidence type="ECO:0000313" key="10">
    <source>
        <dbReference type="Proteomes" id="UP000034680"/>
    </source>
</evidence>
<evidence type="ECO:0000313" key="9">
    <source>
        <dbReference type="EMBL" id="KKY35854.1"/>
    </source>
</evidence>
<reference evidence="9 10" key="2">
    <citation type="submission" date="2015-05" db="EMBL/GenBank/DDBJ databases">
        <authorList>
            <person name="Morales-Cruz A."/>
            <person name="Amrine K.C."/>
            <person name="Cantu D."/>
        </authorList>
    </citation>
    <scope>NUCLEOTIDE SEQUENCE [LARGE SCALE GENOMIC DNA]</scope>
    <source>
        <strain evidence="9">DA912</strain>
    </source>
</reference>